<keyword evidence="1" id="KW-0472">Membrane</keyword>
<dbReference type="Proteomes" id="UP000219167">
    <property type="component" value="Unassembled WGS sequence"/>
</dbReference>
<keyword evidence="1" id="KW-0812">Transmembrane</keyword>
<gene>
    <name evidence="2" type="ORF">SAMN05892877_117162</name>
</gene>
<feature type="transmembrane region" description="Helical" evidence="1">
    <location>
        <begin position="20"/>
        <end position="44"/>
    </location>
</feature>
<proteinExistence type="predicted"/>
<dbReference type="AlphaFoldDB" id="A0A285UVG7"/>
<evidence type="ECO:0000313" key="2">
    <source>
        <dbReference type="EMBL" id="SOC45773.1"/>
    </source>
</evidence>
<keyword evidence="1" id="KW-1133">Transmembrane helix</keyword>
<dbReference type="RefSeq" id="WP_097142204.1">
    <property type="nucleotide sequence ID" value="NZ_OBQD01000017.1"/>
</dbReference>
<dbReference type="EMBL" id="OBQD01000017">
    <property type="protein sequence ID" value="SOC45773.1"/>
    <property type="molecule type" value="Genomic_DNA"/>
</dbReference>
<evidence type="ECO:0008006" key="4">
    <source>
        <dbReference type="Google" id="ProtNLM"/>
    </source>
</evidence>
<evidence type="ECO:0000256" key="1">
    <source>
        <dbReference type="SAM" id="Phobius"/>
    </source>
</evidence>
<accession>A0A285UVG7</accession>
<name>A0A285UVG7_9HYPH</name>
<feature type="transmembrane region" description="Helical" evidence="1">
    <location>
        <begin position="50"/>
        <end position="72"/>
    </location>
</feature>
<keyword evidence="3" id="KW-1185">Reference proteome</keyword>
<organism evidence="2 3">
    <name type="scientific">Rhizobium subbaraonis</name>
    <dbReference type="NCBI Taxonomy" id="908946"/>
    <lineage>
        <taxon>Bacteria</taxon>
        <taxon>Pseudomonadati</taxon>
        <taxon>Pseudomonadota</taxon>
        <taxon>Alphaproteobacteria</taxon>
        <taxon>Hyphomicrobiales</taxon>
        <taxon>Rhizobiaceae</taxon>
        <taxon>Rhizobium/Agrobacterium group</taxon>
        <taxon>Rhizobium</taxon>
    </lineage>
</organism>
<evidence type="ECO:0000313" key="3">
    <source>
        <dbReference type="Proteomes" id="UP000219167"/>
    </source>
</evidence>
<reference evidence="2 3" key="1">
    <citation type="submission" date="2017-08" db="EMBL/GenBank/DDBJ databases">
        <authorList>
            <person name="de Groot N.N."/>
        </authorList>
    </citation>
    <scope>NUCLEOTIDE SEQUENCE [LARGE SCALE GENOMIC DNA]</scope>
    <source>
        <strain evidence="2 3">JC85</strain>
    </source>
</reference>
<dbReference type="OrthoDB" id="7822067at2"/>
<protein>
    <recommendedName>
        <fullName evidence="4">Tail protein</fullName>
    </recommendedName>
</protein>
<sequence length="744" mass="81363">MSLHHRMMLQRYGLGITTSLYSEVVFDPIFTPLFTSIFGASFAATTAGSFLISTASFIATTAITMGIQLLMAPKPPKPEDVKIPRRQAIPYRQWAVGRVRAAGAYMLWEAKGSRLFGVQAIAGHKIKSVNRYYLHDDPIELSDLDGNGQLTFDGERYGNNVWLFHRLGEPTETAYADIVDKLGAEGVWTNNHRGDGQASVAMMAENPAADRQQRRFPHGAPSVSVEIDGAYVFDYRIDDDPSNPAAWVWSRNAALIMAWHQCFSEFGHRRSYERAILPVLDMWVEEANICDENVPLAGGGTEKRYECNGVDTTENSPKVATNAILASCDGWICERGDGALLFTVGKFRESRCGVITDADIVGHQVEYGVLPENEINRLIPKFTYPATNYTTSDVDYFDDVPAQIEAGRVLAEEADYGWCHQWRQCRRLGIRDWRREQQKVSGALDLRLSAINSVYYRWNRMETPLSLPRLDGKITENRRAVLALLSGGFNMEIKQHPENIDAWNPATDEGAQPPVPVGPDPDIVPAPVVNLIQVKEKGGTAYLRVVIVDPDEDSYTPIVRYRVADNGSGNPGAWLEQKFPEATASGGFVELATKPVPVDQPLQVQVAFEPSDGEYGAWSPTVDLVAGKQLIVNGGFSSNSAWSLGAGWTIGSGVASHTSGGTLLRQDIDLEAGATYQVNYTVTSIGAGETVRARLRGDSDNFGVDRIATGTFSEIIVAPDGAATFAISASGAVSVDNVSVRRTG</sequence>